<organism evidence="2 3">
    <name type="scientific">Candidatus Schekmanbacteria bacterium RBG_16_38_10</name>
    <dbReference type="NCBI Taxonomy" id="1817879"/>
    <lineage>
        <taxon>Bacteria</taxon>
        <taxon>Candidatus Schekmaniibacteriota</taxon>
    </lineage>
</organism>
<feature type="domain" description="Doubled CXXCH motif" evidence="1">
    <location>
        <begin position="244"/>
        <end position="280"/>
    </location>
</feature>
<feature type="domain" description="Doubled CXXCH motif" evidence="1">
    <location>
        <begin position="433"/>
        <end position="483"/>
    </location>
</feature>
<protein>
    <recommendedName>
        <fullName evidence="1">Doubled CXXCH motif domain-containing protein</fullName>
    </recommendedName>
</protein>
<dbReference type="InterPro" id="IPR010177">
    <property type="entry name" value="Paired_CXXCH_1"/>
</dbReference>
<dbReference type="Proteomes" id="UP000178797">
    <property type="component" value="Unassembled WGS sequence"/>
</dbReference>
<proteinExistence type="predicted"/>
<dbReference type="InterPro" id="IPR036280">
    <property type="entry name" value="Multihaem_cyt_sf"/>
</dbReference>
<dbReference type="AlphaFoldDB" id="A0A1F7S1I4"/>
<gene>
    <name evidence="2" type="ORF">A2W05_07465</name>
</gene>
<sequence>MRFFRLSIVIYLLIFALFLLNRNTFGGSIVNTKHNLSITGPGPIKSTAEEQICIFCHTPHNARRDIPYLWNRSDTTVNYIPYQSSTLYATVGQPTGASKLCLSCHDGTIALGAILSEPQEIPFTGGIRFMPEGPTKLGTDLSDDHPVSFVYNTSIAISNGELIDPSLLPSDVRLDGNGQLQCTACHDPHDDTNNKFLVKPNNYSALCTTCHQKNGWLFTSHSTSNAIWNGAGSDPWPHTPYNTVSENGCENCHSPHTAGGHERLLNYAFEEDNCLVCHNGNVAVKNIESELTKPYKHAVQDYVGIHDPVENFVPPGNVTKHIECVDCHNPHWVNNTPSPGAPLVSGRLEGVKGIDISGQQIPKAVNQYEICFKCHADNNIISAVYISRQIIQLNTRLEFSPGNPSYHPVVTTGVNPNVPSLLPPYTTTSKIFCTDCHSNDNTLGPKGPHGSNNKYLLERNYTTQDYTYESSSNYALCYKCHNRNSILNNESFKQHRRHLQSVGAPCSACHDAHGISSTQGNTTNNTHLINFDTSIVQPDSQGRRRFEDLGTFKGRCYLRCHWVSHSPKSY</sequence>
<name>A0A1F7S1I4_9BACT</name>
<comment type="caution">
    <text evidence="2">The sequence shown here is derived from an EMBL/GenBank/DDBJ whole genome shotgun (WGS) entry which is preliminary data.</text>
</comment>
<dbReference type="Gene3D" id="1.10.1130.10">
    <property type="entry name" value="Flavocytochrome C3, Chain A"/>
    <property type="match status" value="2"/>
</dbReference>
<dbReference type="Pfam" id="PF09699">
    <property type="entry name" value="Paired_CXXCH_1"/>
    <property type="match status" value="3"/>
</dbReference>
<evidence type="ECO:0000313" key="2">
    <source>
        <dbReference type="EMBL" id="OGL47571.1"/>
    </source>
</evidence>
<dbReference type="NCBIfam" id="TIGR01905">
    <property type="entry name" value="paired_CXXCH_1"/>
    <property type="match status" value="1"/>
</dbReference>
<evidence type="ECO:0000313" key="3">
    <source>
        <dbReference type="Proteomes" id="UP000178797"/>
    </source>
</evidence>
<dbReference type="SUPFAM" id="SSF48695">
    <property type="entry name" value="Multiheme cytochromes"/>
    <property type="match status" value="1"/>
</dbReference>
<dbReference type="EMBL" id="MGDE01000029">
    <property type="protein sequence ID" value="OGL47571.1"/>
    <property type="molecule type" value="Genomic_DNA"/>
</dbReference>
<evidence type="ECO:0000259" key="1">
    <source>
        <dbReference type="Pfam" id="PF09699"/>
    </source>
</evidence>
<feature type="domain" description="Doubled CXXCH motif" evidence="1">
    <location>
        <begin position="181"/>
        <end position="213"/>
    </location>
</feature>
<accession>A0A1F7S1I4</accession>
<reference evidence="2 3" key="1">
    <citation type="journal article" date="2016" name="Nat. Commun.">
        <title>Thousands of microbial genomes shed light on interconnected biogeochemical processes in an aquifer system.</title>
        <authorList>
            <person name="Anantharaman K."/>
            <person name="Brown C.T."/>
            <person name="Hug L.A."/>
            <person name="Sharon I."/>
            <person name="Castelle C.J."/>
            <person name="Probst A.J."/>
            <person name="Thomas B.C."/>
            <person name="Singh A."/>
            <person name="Wilkins M.J."/>
            <person name="Karaoz U."/>
            <person name="Brodie E.L."/>
            <person name="Williams K.H."/>
            <person name="Hubbard S.S."/>
            <person name="Banfield J.F."/>
        </authorList>
    </citation>
    <scope>NUCLEOTIDE SEQUENCE [LARGE SCALE GENOMIC DNA]</scope>
</reference>